<evidence type="ECO:0000313" key="3">
    <source>
        <dbReference type="Proteomes" id="UP000193309"/>
    </source>
</evidence>
<dbReference type="RefSeq" id="WP_085548480.1">
    <property type="nucleotide sequence ID" value="NZ_FXAR01000001.1"/>
</dbReference>
<feature type="region of interest" description="Disordered" evidence="1">
    <location>
        <begin position="1"/>
        <end position="21"/>
    </location>
</feature>
<evidence type="ECO:0000256" key="1">
    <source>
        <dbReference type="SAM" id="MobiDB-lite"/>
    </source>
</evidence>
<keyword evidence="3" id="KW-1185">Reference proteome</keyword>
<dbReference type="AlphaFoldDB" id="A0A1X7I106"/>
<accession>A0A1X7I106</accession>
<dbReference type="Proteomes" id="UP000193309">
    <property type="component" value="Unassembled WGS sequence"/>
</dbReference>
<organism evidence="2 3">
    <name type="scientific">Corynebacterium pollutisoli</name>
    <dbReference type="NCBI Taxonomy" id="1610489"/>
    <lineage>
        <taxon>Bacteria</taxon>
        <taxon>Bacillati</taxon>
        <taxon>Actinomycetota</taxon>
        <taxon>Actinomycetes</taxon>
        <taxon>Mycobacteriales</taxon>
        <taxon>Corynebacteriaceae</taxon>
        <taxon>Corynebacterium</taxon>
    </lineage>
</organism>
<dbReference type="STRING" id="1610489.SAMN06295981_0314"/>
<reference evidence="3" key="1">
    <citation type="submission" date="2017-04" db="EMBL/GenBank/DDBJ databases">
        <authorList>
            <person name="Varghese N."/>
            <person name="Submissions S."/>
        </authorList>
    </citation>
    <scope>NUCLEOTIDE SEQUENCE [LARGE SCALE GENOMIC DNA]</scope>
    <source>
        <strain evidence="3">VDS</strain>
    </source>
</reference>
<proteinExistence type="predicted"/>
<protein>
    <submittedName>
        <fullName evidence="2">Uncharacterized protein</fullName>
    </submittedName>
</protein>
<sequence>MGIWQRLFGDPPAPEPVPEPDDGLLDRSVSTLAEHGFTPRGEIVVPDEAAFRRRPLTTLLCLVADGRPLFPRVFIDVDELSRTSATSLPGFVLCAAEHAGTAGEVRNVRVMCDPGSRTTGSLRYTRGWTVLDHSFDFGDTGDTGDAVVEDDILQGVAPAGYDAFTFYAEPTLTPITLWLGADTDDTLIDALLAENARVTEPAE</sequence>
<gene>
    <name evidence="2" type="ORF">SAMN06295981_0314</name>
</gene>
<evidence type="ECO:0000313" key="2">
    <source>
        <dbReference type="EMBL" id="SMG08018.1"/>
    </source>
</evidence>
<dbReference type="OrthoDB" id="4410877at2"/>
<dbReference type="EMBL" id="FXAR01000001">
    <property type="protein sequence ID" value="SMG08018.1"/>
    <property type="molecule type" value="Genomic_DNA"/>
</dbReference>
<name>A0A1X7I106_9CORY</name>